<dbReference type="AlphaFoldDB" id="A0AAW5R5U5"/>
<keyword evidence="1" id="KW-0472">Membrane</keyword>
<protein>
    <submittedName>
        <fullName evidence="2">Uncharacterized protein</fullName>
    </submittedName>
</protein>
<reference evidence="2 3" key="1">
    <citation type="submission" date="2022-04" db="EMBL/GenBank/DDBJ databases">
        <authorList>
            <person name="Ye Y.-Q."/>
            <person name="Du Z.-J."/>
        </authorList>
    </citation>
    <scope>NUCLEOTIDE SEQUENCE [LARGE SCALE GENOMIC DNA]</scope>
    <source>
        <strain evidence="2 3">A6E488</strain>
    </source>
</reference>
<organism evidence="2 3">
    <name type="scientific">Microbaculum marinisediminis</name>
    <dbReference type="NCBI Taxonomy" id="2931392"/>
    <lineage>
        <taxon>Bacteria</taxon>
        <taxon>Pseudomonadati</taxon>
        <taxon>Pseudomonadota</taxon>
        <taxon>Alphaproteobacteria</taxon>
        <taxon>Hyphomicrobiales</taxon>
        <taxon>Tepidamorphaceae</taxon>
        <taxon>Microbaculum</taxon>
    </lineage>
</organism>
<evidence type="ECO:0000256" key="1">
    <source>
        <dbReference type="SAM" id="Phobius"/>
    </source>
</evidence>
<gene>
    <name evidence="2" type="ORF">MUB46_19195</name>
</gene>
<accession>A0AAW5R5U5</accession>
<dbReference type="Proteomes" id="UP001320898">
    <property type="component" value="Unassembled WGS sequence"/>
</dbReference>
<sequence>MTTGSRNSWGGGEPAKGGAVWSRIVRIVLRSFAGLIAIVLVAFLYATGLFAEFVGYLWPSVYYTEVVADVTAEGQRYELKSVARYETRPKARFGGLVGGGNPTVKTGGLMTKRLPSGAGLIIIGPALCSKSDLYGIIQKEDFASPYDVRNVDLQRYLVFRGAIPPKILWLDDAKDPSLIRAYWEGHVTREGADVQVHSIRYRRLKGAPSAVPENPEREVPWLEGRKAPSEESCYRGPAAWVGFYSYAVGEEVWSEIKGFDHLGHTGAVEPIRSGLETLNMNRRPIQRVSLDEEKNAFIFEKPSLKNEGYYEYQRRSLLNGKEYPHQFEKIVNNKRYKLPNTTFFENETNTIRNIGVNLYGKEYICR</sequence>
<evidence type="ECO:0000313" key="3">
    <source>
        <dbReference type="Proteomes" id="UP001320898"/>
    </source>
</evidence>
<dbReference type="RefSeq" id="WP_261617578.1">
    <property type="nucleotide sequence ID" value="NZ_JALIDZ010000009.1"/>
</dbReference>
<comment type="caution">
    <text evidence="2">The sequence shown here is derived from an EMBL/GenBank/DDBJ whole genome shotgun (WGS) entry which is preliminary data.</text>
</comment>
<keyword evidence="1" id="KW-1133">Transmembrane helix</keyword>
<keyword evidence="1" id="KW-0812">Transmembrane</keyword>
<name>A0AAW5R5U5_9HYPH</name>
<proteinExistence type="predicted"/>
<dbReference type="EMBL" id="JALIDZ010000009">
    <property type="protein sequence ID" value="MCT8973999.1"/>
    <property type="molecule type" value="Genomic_DNA"/>
</dbReference>
<feature type="transmembrane region" description="Helical" evidence="1">
    <location>
        <begin position="32"/>
        <end position="58"/>
    </location>
</feature>
<evidence type="ECO:0000313" key="2">
    <source>
        <dbReference type="EMBL" id="MCT8973999.1"/>
    </source>
</evidence>
<keyword evidence="3" id="KW-1185">Reference proteome</keyword>